<dbReference type="AlphaFoldDB" id="A0AAN7BQW8"/>
<proteinExistence type="predicted"/>
<evidence type="ECO:0000313" key="1">
    <source>
        <dbReference type="EMBL" id="KAK4227865.1"/>
    </source>
</evidence>
<sequence length="95" mass="10864">MRKEFPTVWIIFGILDARILTDCSPPGHLAHLLRVLFVIGPRATSLSSCPPQELSRPAPFFFFSFQCEERRQCRSYTCTAFPFLLWHSSAPPSFS</sequence>
<accession>A0AAN7BQW8</accession>
<organism evidence="1 2">
    <name type="scientific">Podospora fimiseda</name>
    <dbReference type="NCBI Taxonomy" id="252190"/>
    <lineage>
        <taxon>Eukaryota</taxon>
        <taxon>Fungi</taxon>
        <taxon>Dikarya</taxon>
        <taxon>Ascomycota</taxon>
        <taxon>Pezizomycotina</taxon>
        <taxon>Sordariomycetes</taxon>
        <taxon>Sordariomycetidae</taxon>
        <taxon>Sordariales</taxon>
        <taxon>Podosporaceae</taxon>
        <taxon>Podospora</taxon>
    </lineage>
</organism>
<gene>
    <name evidence="1" type="ORF">QBC38DRAFT_181947</name>
</gene>
<evidence type="ECO:0000313" key="2">
    <source>
        <dbReference type="Proteomes" id="UP001301958"/>
    </source>
</evidence>
<name>A0AAN7BQW8_9PEZI</name>
<keyword evidence="2" id="KW-1185">Reference proteome</keyword>
<reference evidence="1" key="2">
    <citation type="submission" date="2023-05" db="EMBL/GenBank/DDBJ databases">
        <authorList>
            <consortium name="Lawrence Berkeley National Laboratory"/>
            <person name="Steindorff A."/>
            <person name="Hensen N."/>
            <person name="Bonometti L."/>
            <person name="Westerberg I."/>
            <person name="Brannstrom I.O."/>
            <person name="Guillou S."/>
            <person name="Cros-Aarteil S."/>
            <person name="Calhoun S."/>
            <person name="Haridas S."/>
            <person name="Kuo A."/>
            <person name="Mondo S."/>
            <person name="Pangilinan J."/>
            <person name="Riley R."/>
            <person name="Labutti K."/>
            <person name="Andreopoulos B."/>
            <person name="Lipzen A."/>
            <person name="Chen C."/>
            <person name="Yanf M."/>
            <person name="Daum C."/>
            <person name="Ng V."/>
            <person name="Clum A."/>
            <person name="Ohm R."/>
            <person name="Martin F."/>
            <person name="Silar P."/>
            <person name="Natvig D."/>
            <person name="Lalanne C."/>
            <person name="Gautier V."/>
            <person name="Ament-Velasquez S.L."/>
            <person name="Kruys A."/>
            <person name="Hutchinson M.I."/>
            <person name="Powell A.J."/>
            <person name="Barry K."/>
            <person name="Miller A.N."/>
            <person name="Grigoriev I.V."/>
            <person name="Debuchy R."/>
            <person name="Gladieux P."/>
            <person name="Thoren M.H."/>
            <person name="Johannesson H."/>
        </authorList>
    </citation>
    <scope>NUCLEOTIDE SEQUENCE</scope>
    <source>
        <strain evidence="1">CBS 990.96</strain>
    </source>
</reference>
<comment type="caution">
    <text evidence="1">The sequence shown here is derived from an EMBL/GenBank/DDBJ whole genome shotgun (WGS) entry which is preliminary data.</text>
</comment>
<protein>
    <submittedName>
        <fullName evidence="1">Uncharacterized protein</fullName>
    </submittedName>
</protein>
<dbReference type="Proteomes" id="UP001301958">
    <property type="component" value="Unassembled WGS sequence"/>
</dbReference>
<dbReference type="EMBL" id="MU865326">
    <property type="protein sequence ID" value="KAK4227865.1"/>
    <property type="molecule type" value="Genomic_DNA"/>
</dbReference>
<reference evidence="1" key="1">
    <citation type="journal article" date="2023" name="Mol. Phylogenet. Evol.">
        <title>Genome-scale phylogeny and comparative genomics of the fungal order Sordariales.</title>
        <authorList>
            <person name="Hensen N."/>
            <person name="Bonometti L."/>
            <person name="Westerberg I."/>
            <person name="Brannstrom I.O."/>
            <person name="Guillou S."/>
            <person name="Cros-Aarteil S."/>
            <person name="Calhoun S."/>
            <person name="Haridas S."/>
            <person name="Kuo A."/>
            <person name="Mondo S."/>
            <person name="Pangilinan J."/>
            <person name="Riley R."/>
            <person name="LaButti K."/>
            <person name="Andreopoulos B."/>
            <person name="Lipzen A."/>
            <person name="Chen C."/>
            <person name="Yan M."/>
            <person name="Daum C."/>
            <person name="Ng V."/>
            <person name="Clum A."/>
            <person name="Steindorff A."/>
            <person name="Ohm R.A."/>
            <person name="Martin F."/>
            <person name="Silar P."/>
            <person name="Natvig D.O."/>
            <person name="Lalanne C."/>
            <person name="Gautier V."/>
            <person name="Ament-Velasquez S.L."/>
            <person name="Kruys A."/>
            <person name="Hutchinson M.I."/>
            <person name="Powell A.J."/>
            <person name="Barry K."/>
            <person name="Miller A.N."/>
            <person name="Grigoriev I.V."/>
            <person name="Debuchy R."/>
            <person name="Gladieux P."/>
            <person name="Hiltunen Thoren M."/>
            <person name="Johannesson H."/>
        </authorList>
    </citation>
    <scope>NUCLEOTIDE SEQUENCE</scope>
    <source>
        <strain evidence="1">CBS 990.96</strain>
    </source>
</reference>